<evidence type="ECO:0000259" key="1">
    <source>
        <dbReference type="Pfam" id="PF00535"/>
    </source>
</evidence>
<dbReference type="Gene3D" id="3.90.550.10">
    <property type="entry name" value="Spore Coat Polysaccharide Biosynthesis Protein SpsA, Chain A"/>
    <property type="match status" value="1"/>
</dbReference>
<dbReference type="SUPFAM" id="SSF53448">
    <property type="entry name" value="Nucleotide-diphospho-sugar transferases"/>
    <property type="match status" value="1"/>
</dbReference>
<dbReference type="RefSeq" id="WP_191280107.1">
    <property type="nucleotide sequence ID" value="NZ_BNAD01000008.1"/>
</dbReference>
<dbReference type="InterPro" id="IPR029044">
    <property type="entry name" value="Nucleotide-diphossugar_trans"/>
</dbReference>
<evidence type="ECO:0000313" key="3">
    <source>
        <dbReference type="Proteomes" id="UP000597341"/>
    </source>
</evidence>
<evidence type="ECO:0000313" key="2">
    <source>
        <dbReference type="EMBL" id="GHE18195.1"/>
    </source>
</evidence>
<accession>A0ABQ3HQQ2</accession>
<dbReference type="Proteomes" id="UP000597341">
    <property type="component" value="Unassembled WGS sequence"/>
</dbReference>
<proteinExistence type="predicted"/>
<dbReference type="EMBL" id="BNAD01000008">
    <property type="protein sequence ID" value="GHE18195.1"/>
    <property type="molecule type" value="Genomic_DNA"/>
</dbReference>
<dbReference type="PANTHER" id="PTHR43685:SF2">
    <property type="entry name" value="GLYCOSYLTRANSFERASE 2-LIKE DOMAIN-CONTAINING PROTEIN"/>
    <property type="match status" value="1"/>
</dbReference>
<dbReference type="PANTHER" id="PTHR43685">
    <property type="entry name" value="GLYCOSYLTRANSFERASE"/>
    <property type="match status" value="1"/>
</dbReference>
<protein>
    <recommendedName>
        <fullName evidence="1">Glycosyltransferase 2-like domain-containing protein</fullName>
    </recommendedName>
</protein>
<reference evidence="3" key="1">
    <citation type="journal article" date="2019" name="Int. J. Syst. Evol. Microbiol.">
        <title>The Global Catalogue of Microorganisms (GCM) 10K type strain sequencing project: providing services to taxonomists for standard genome sequencing and annotation.</title>
        <authorList>
            <consortium name="The Broad Institute Genomics Platform"/>
            <consortium name="The Broad Institute Genome Sequencing Center for Infectious Disease"/>
            <person name="Wu L."/>
            <person name="Ma J."/>
        </authorList>
    </citation>
    <scope>NUCLEOTIDE SEQUENCE [LARGE SCALE GENOMIC DNA]</scope>
    <source>
        <strain evidence="3">CGMCC 1.12791</strain>
    </source>
</reference>
<organism evidence="2 3">
    <name type="scientific">Nocardioides flavus</name>
    <name type="common">ex Wang et al. 2016</name>
    <dbReference type="NCBI Taxonomy" id="2058780"/>
    <lineage>
        <taxon>Bacteria</taxon>
        <taxon>Bacillati</taxon>
        <taxon>Actinomycetota</taxon>
        <taxon>Actinomycetes</taxon>
        <taxon>Propionibacteriales</taxon>
        <taxon>Nocardioidaceae</taxon>
        <taxon>Nocardioides</taxon>
    </lineage>
</organism>
<comment type="caution">
    <text evidence="2">The sequence shown here is derived from an EMBL/GenBank/DDBJ whole genome shotgun (WGS) entry which is preliminary data.</text>
</comment>
<dbReference type="InterPro" id="IPR050834">
    <property type="entry name" value="Glycosyltransf_2"/>
</dbReference>
<name>A0ABQ3HQQ2_9ACTN</name>
<dbReference type="Pfam" id="PF00535">
    <property type="entry name" value="Glycos_transf_2"/>
    <property type="match status" value="1"/>
</dbReference>
<keyword evidence="3" id="KW-1185">Reference proteome</keyword>
<feature type="domain" description="Glycosyltransferase 2-like" evidence="1">
    <location>
        <begin position="10"/>
        <end position="142"/>
    </location>
</feature>
<sequence length="295" mass="32013">MTIEHPTRVSVIIPVRDDSRLSTCLAAIQQQTYPSELVEVLIADNGSNPPVVEPAEGNVRCVWEPSGGSYAARNAAVLASSSEVLAFTDADCLPTATWLEEAVKAIAAGADVVAGHVSVYARDCRRPHPVEAYELVRAFPQETYVSRGGASVTANMCTTRAAFDAAGPFRPELYSGADIEWSQRATALGMRTVYCPTSVVHHPARESYAALSKKLERVITGRFERDKLDGGPEVAPWPAPRALAPPIGAFGRARAPELVTPTARVAYVMGEFFNRYAAAWHMTRLALRTRRPARH</sequence>
<gene>
    <name evidence="2" type="ORF">GCM10011376_28050</name>
</gene>
<dbReference type="InterPro" id="IPR001173">
    <property type="entry name" value="Glyco_trans_2-like"/>
</dbReference>